<name>A0A5E4N2G7_9HEMI</name>
<protein>
    <submittedName>
        <fullName evidence="1">Uncharacterized protein</fullName>
    </submittedName>
</protein>
<keyword evidence="2" id="KW-1185">Reference proteome</keyword>
<evidence type="ECO:0000313" key="2">
    <source>
        <dbReference type="Proteomes" id="UP000325440"/>
    </source>
</evidence>
<proteinExistence type="predicted"/>
<evidence type="ECO:0000313" key="1">
    <source>
        <dbReference type="EMBL" id="VVC35854.1"/>
    </source>
</evidence>
<gene>
    <name evidence="1" type="ORF">CINCED_3A012147</name>
</gene>
<dbReference type="EMBL" id="CABPRJ010001428">
    <property type="protein sequence ID" value="VVC35854.1"/>
    <property type="molecule type" value="Genomic_DNA"/>
</dbReference>
<organism evidence="1 2">
    <name type="scientific">Cinara cedri</name>
    <dbReference type="NCBI Taxonomy" id="506608"/>
    <lineage>
        <taxon>Eukaryota</taxon>
        <taxon>Metazoa</taxon>
        <taxon>Ecdysozoa</taxon>
        <taxon>Arthropoda</taxon>
        <taxon>Hexapoda</taxon>
        <taxon>Insecta</taxon>
        <taxon>Pterygota</taxon>
        <taxon>Neoptera</taxon>
        <taxon>Paraneoptera</taxon>
        <taxon>Hemiptera</taxon>
        <taxon>Sternorrhyncha</taxon>
        <taxon>Aphidomorpha</taxon>
        <taxon>Aphidoidea</taxon>
        <taxon>Aphididae</taxon>
        <taxon>Lachninae</taxon>
        <taxon>Cinara</taxon>
    </lineage>
</organism>
<dbReference type="OrthoDB" id="7554869at2759"/>
<reference evidence="1 2" key="1">
    <citation type="submission" date="2019-08" db="EMBL/GenBank/DDBJ databases">
        <authorList>
            <person name="Alioto T."/>
            <person name="Alioto T."/>
            <person name="Gomez Garrido J."/>
        </authorList>
    </citation>
    <scope>NUCLEOTIDE SEQUENCE [LARGE SCALE GENOMIC DNA]</scope>
</reference>
<dbReference type="AlphaFoldDB" id="A0A5E4N2G7"/>
<accession>A0A5E4N2G7</accession>
<sequence length="50" mass="5625">MPLEDQYRLHPFASLCGLPIAKSSQSQLWPIVESVLGFNNVFIIGIYHGH</sequence>
<dbReference type="Proteomes" id="UP000325440">
    <property type="component" value="Unassembled WGS sequence"/>
</dbReference>